<reference evidence="1" key="2">
    <citation type="submission" date="2021-01" db="EMBL/GenBank/DDBJ databases">
        <authorList>
            <person name="Schikora-Tamarit M.A."/>
        </authorList>
    </citation>
    <scope>NUCLEOTIDE SEQUENCE</scope>
    <source>
        <strain evidence="1">CBS2887</strain>
    </source>
</reference>
<evidence type="ECO:0000313" key="2">
    <source>
        <dbReference type="Proteomes" id="UP000774326"/>
    </source>
</evidence>
<proteinExistence type="predicted"/>
<reference evidence="1" key="1">
    <citation type="journal article" date="2021" name="Open Biol.">
        <title>Shared evolutionary footprints suggest mitochondrial oxidative damage underlies multiple complex I losses in fungi.</title>
        <authorList>
            <person name="Schikora-Tamarit M.A."/>
            <person name="Marcet-Houben M."/>
            <person name="Nosek J."/>
            <person name="Gabaldon T."/>
        </authorList>
    </citation>
    <scope>NUCLEOTIDE SEQUENCE</scope>
    <source>
        <strain evidence="1">CBS2887</strain>
    </source>
</reference>
<dbReference type="OrthoDB" id="10651570at2759"/>
<protein>
    <submittedName>
        <fullName evidence="1">Uncharacterized protein</fullName>
    </submittedName>
</protein>
<comment type="caution">
    <text evidence="1">The sequence shown here is derived from an EMBL/GenBank/DDBJ whole genome shotgun (WGS) entry which is preliminary data.</text>
</comment>
<organism evidence="1 2">
    <name type="scientific">Wickerhamomyces pijperi</name>
    <name type="common">Yeast</name>
    <name type="synonym">Pichia pijperi</name>
    <dbReference type="NCBI Taxonomy" id="599730"/>
    <lineage>
        <taxon>Eukaryota</taxon>
        <taxon>Fungi</taxon>
        <taxon>Dikarya</taxon>
        <taxon>Ascomycota</taxon>
        <taxon>Saccharomycotina</taxon>
        <taxon>Saccharomycetes</taxon>
        <taxon>Phaffomycetales</taxon>
        <taxon>Wickerhamomycetaceae</taxon>
        <taxon>Wickerhamomyces</taxon>
    </lineage>
</organism>
<accession>A0A9P8QCT3</accession>
<gene>
    <name evidence="1" type="ORF">WICPIJ_001942</name>
</gene>
<sequence length="104" mass="11837">MLSIKRAKQQLDGLVQPAVLGKEFPVLLSDNIEQSLVDIFLQTFIQYSHQSSTDLGVVQSGTNKEWLLQSDSHLGMSHRLLFKDIHDDLVELLSQRQLTSQFEN</sequence>
<dbReference type="AlphaFoldDB" id="A0A9P8QCT3"/>
<dbReference type="Proteomes" id="UP000774326">
    <property type="component" value="Unassembled WGS sequence"/>
</dbReference>
<evidence type="ECO:0000313" key="1">
    <source>
        <dbReference type="EMBL" id="KAH3687069.1"/>
    </source>
</evidence>
<dbReference type="EMBL" id="JAEUBG010001025">
    <property type="protein sequence ID" value="KAH3687069.1"/>
    <property type="molecule type" value="Genomic_DNA"/>
</dbReference>
<name>A0A9P8QCT3_WICPI</name>
<keyword evidence="2" id="KW-1185">Reference proteome</keyword>